<gene>
    <name evidence="1" type="ORF">LRAMOSA01548</name>
</gene>
<protein>
    <submittedName>
        <fullName evidence="1">Uncharacterized protein</fullName>
    </submittedName>
</protein>
<name>A0A077WKG9_9FUNG</name>
<dbReference type="InterPro" id="IPR035992">
    <property type="entry name" value="Ricin_B-like_lectins"/>
</dbReference>
<dbReference type="OrthoDB" id="2345540at2759"/>
<dbReference type="EMBL" id="LK023324">
    <property type="protein sequence ID" value="CDS07599.1"/>
    <property type="molecule type" value="Genomic_DNA"/>
</dbReference>
<sequence>MSNIRWFYIKSATLGQVAYVDSNTNDTTLRSQVYVRSPEKTDDELWCWEGHYLVNKATRLVLDIRKGKLRLIEDTDVCVYSKKPADEASNQLWDYQNVTDDGEVVRIISYSNTDWVLDIQFTENGYRKLVLAPQQPFDDESQRWVFVPTTIDGNDIALSGTTPSFEVAPIRVDAYKESHQLVFLEGNPHLSDKRIAMAAAYHVWKIWRQEQALQTYHDNNDKSSCKAVQTHLQEMAKAEASRIFDASDQLNNHKETAISLAERLVINLYLLSPQ</sequence>
<organism evidence="1">
    <name type="scientific">Lichtheimia ramosa</name>
    <dbReference type="NCBI Taxonomy" id="688394"/>
    <lineage>
        <taxon>Eukaryota</taxon>
        <taxon>Fungi</taxon>
        <taxon>Fungi incertae sedis</taxon>
        <taxon>Mucoromycota</taxon>
        <taxon>Mucoromycotina</taxon>
        <taxon>Mucoromycetes</taxon>
        <taxon>Mucorales</taxon>
        <taxon>Lichtheimiaceae</taxon>
        <taxon>Lichtheimia</taxon>
    </lineage>
</organism>
<dbReference type="AlphaFoldDB" id="A0A077WKG9"/>
<proteinExistence type="predicted"/>
<reference evidence="1" key="1">
    <citation type="journal article" date="2014" name="Genome Announc.">
        <title>De novo whole-genome sequence and genome annotation of Lichtheimia ramosa.</title>
        <authorList>
            <person name="Linde J."/>
            <person name="Schwartze V."/>
            <person name="Binder U."/>
            <person name="Lass-Florl C."/>
            <person name="Voigt K."/>
            <person name="Horn F."/>
        </authorList>
    </citation>
    <scope>NUCLEOTIDE SEQUENCE</scope>
    <source>
        <strain evidence="1">JMRC FSU:6197</strain>
    </source>
</reference>
<evidence type="ECO:0000313" key="1">
    <source>
        <dbReference type="EMBL" id="CDS07599.1"/>
    </source>
</evidence>
<dbReference type="PROSITE" id="PS50231">
    <property type="entry name" value="RICIN_B_LECTIN"/>
    <property type="match status" value="1"/>
</dbReference>
<accession>A0A077WKG9</accession>
<dbReference type="SUPFAM" id="SSF50370">
    <property type="entry name" value="Ricin B-like lectins"/>
    <property type="match status" value="1"/>
</dbReference>
<dbReference type="Gene3D" id="2.80.10.50">
    <property type="match status" value="1"/>
</dbReference>